<dbReference type="CDD" id="cd01335">
    <property type="entry name" value="Radical_SAM"/>
    <property type="match status" value="1"/>
</dbReference>
<keyword evidence="8" id="KW-0560">Oxidoreductase</keyword>
<dbReference type="SFLD" id="SFLDG01094">
    <property type="entry name" value="Uncharacterised_Radical_SAM_Su"/>
    <property type="match status" value="1"/>
</dbReference>
<evidence type="ECO:0000313" key="8">
    <source>
        <dbReference type="EMBL" id="KKS09662.1"/>
    </source>
</evidence>
<feature type="domain" description="Radical SAM core" evidence="7">
    <location>
        <begin position="13"/>
        <end position="226"/>
    </location>
</feature>
<dbReference type="PROSITE" id="PS51918">
    <property type="entry name" value="RADICAL_SAM"/>
    <property type="match status" value="1"/>
</dbReference>
<dbReference type="EMBL" id="LCBL01000001">
    <property type="protein sequence ID" value="KKS09662.1"/>
    <property type="molecule type" value="Genomic_DNA"/>
</dbReference>
<dbReference type="PANTHER" id="PTHR30352:SF13">
    <property type="entry name" value="GLYCYL-RADICAL ENZYME ACTIVATING ENZYME YJJW-RELATED"/>
    <property type="match status" value="1"/>
</dbReference>
<dbReference type="InterPro" id="IPR034457">
    <property type="entry name" value="Organic_radical-activating"/>
</dbReference>
<dbReference type="PANTHER" id="PTHR30352">
    <property type="entry name" value="PYRUVATE FORMATE-LYASE-ACTIVATING ENZYME"/>
    <property type="match status" value="1"/>
</dbReference>
<dbReference type="GO" id="GO:0046872">
    <property type="term" value="F:metal ion binding"/>
    <property type="evidence" value="ECO:0007669"/>
    <property type="project" value="UniProtKB-KW"/>
</dbReference>
<dbReference type="InterPro" id="IPR012840">
    <property type="entry name" value="NrdG2"/>
</dbReference>
<keyword evidence="3" id="KW-0949">S-adenosyl-L-methionine</keyword>
<dbReference type="AlphaFoldDB" id="A0A0G0WC82"/>
<evidence type="ECO:0000256" key="1">
    <source>
        <dbReference type="ARBA" id="ARBA00001966"/>
    </source>
</evidence>
<dbReference type="GO" id="GO:0016829">
    <property type="term" value="F:lyase activity"/>
    <property type="evidence" value="ECO:0007669"/>
    <property type="project" value="UniProtKB-KW"/>
</dbReference>
<evidence type="ECO:0000256" key="6">
    <source>
        <dbReference type="ARBA" id="ARBA00023014"/>
    </source>
</evidence>
<sequence>MIISGLEKTTLIDYPGKIAATIFTYGCNFRCGFCHNPDLVIGKKEDRPIITEEEILTFLKKRKGILEGVCITGGEPTIHKDLPTFINKIKKIGLNVKLDSNGTNPEMLKELIENNLIDYIAMDIKNSLSEYNLTTNTSVDTGKIKESIKIILSSGLHYEFRTTLLPRLHNKTALDEIGRLLKGAKKYTLQGFRPGITISKSFETEKIFSKEDLIELKMVLKKYVKDIEVIDNL</sequence>
<evidence type="ECO:0000313" key="9">
    <source>
        <dbReference type="Proteomes" id="UP000033869"/>
    </source>
</evidence>
<dbReference type="Proteomes" id="UP000033869">
    <property type="component" value="Unassembled WGS sequence"/>
</dbReference>
<dbReference type="SUPFAM" id="SSF102114">
    <property type="entry name" value="Radical SAM enzymes"/>
    <property type="match status" value="1"/>
</dbReference>
<evidence type="ECO:0000256" key="3">
    <source>
        <dbReference type="ARBA" id="ARBA00022691"/>
    </source>
</evidence>
<dbReference type="NCBIfam" id="TIGR02495">
    <property type="entry name" value="NrdG2"/>
    <property type="match status" value="1"/>
</dbReference>
<dbReference type="SMART" id="SM00729">
    <property type="entry name" value="Elp3"/>
    <property type="match status" value="1"/>
</dbReference>
<dbReference type="GO" id="GO:0043365">
    <property type="term" value="F:[formate-C-acetyltransferase]-activating enzyme activity"/>
    <property type="evidence" value="ECO:0007669"/>
    <property type="project" value="UniProtKB-EC"/>
</dbReference>
<accession>A0A0G0WC82</accession>
<keyword evidence="5" id="KW-0408">Iron</keyword>
<dbReference type="SFLD" id="SFLDG01067">
    <property type="entry name" value="SPASM/twitch_domain_containing"/>
    <property type="match status" value="1"/>
</dbReference>
<keyword evidence="2" id="KW-0004">4Fe-4S</keyword>
<dbReference type="InterPro" id="IPR007197">
    <property type="entry name" value="rSAM"/>
</dbReference>
<name>A0A0G0WC82_UNCC2</name>
<dbReference type="Gene3D" id="3.20.20.70">
    <property type="entry name" value="Aldolase class I"/>
    <property type="match status" value="1"/>
</dbReference>
<evidence type="ECO:0000256" key="4">
    <source>
        <dbReference type="ARBA" id="ARBA00022723"/>
    </source>
</evidence>
<evidence type="ECO:0000259" key="7">
    <source>
        <dbReference type="PROSITE" id="PS51918"/>
    </source>
</evidence>
<dbReference type="EC" id="1.97.1.4" evidence="8"/>
<dbReference type="PATRIC" id="fig|1618344.3.peg.69"/>
<keyword evidence="8" id="KW-0670">Pyruvate</keyword>
<gene>
    <name evidence="8" type="ORF">UU65_C0001G0067</name>
</gene>
<evidence type="ECO:0000256" key="5">
    <source>
        <dbReference type="ARBA" id="ARBA00023004"/>
    </source>
</evidence>
<organism evidence="8 9">
    <name type="scientific">candidate division CPR2 bacterium GW2011_GWC1_41_48</name>
    <dbReference type="NCBI Taxonomy" id="1618344"/>
    <lineage>
        <taxon>Bacteria</taxon>
        <taxon>Bacteria division CPR2</taxon>
    </lineage>
</organism>
<reference evidence="8 9" key="1">
    <citation type="journal article" date="2015" name="Nature">
        <title>rRNA introns, odd ribosomes, and small enigmatic genomes across a large radiation of phyla.</title>
        <authorList>
            <person name="Brown C.T."/>
            <person name="Hug L.A."/>
            <person name="Thomas B.C."/>
            <person name="Sharon I."/>
            <person name="Castelle C.J."/>
            <person name="Singh A."/>
            <person name="Wilkins M.J."/>
            <person name="Williams K.H."/>
            <person name="Banfield J.F."/>
        </authorList>
    </citation>
    <scope>NUCLEOTIDE SEQUENCE [LARGE SCALE GENOMIC DNA]</scope>
</reference>
<dbReference type="InterPro" id="IPR006638">
    <property type="entry name" value="Elp3/MiaA/NifB-like_rSAM"/>
</dbReference>
<comment type="cofactor">
    <cofactor evidence="1">
        <name>[4Fe-4S] cluster</name>
        <dbReference type="ChEBI" id="CHEBI:49883"/>
    </cofactor>
</comment>
<keyword evidence="4" id="KW-0479">Metal-binding</keyword>
<comment type="caution">
    <text evidence="8">The sequence shown here is derived from an EMBL/GenBank/DDBJ whole genome shotgun (WGS) entry which is preliminary data.</text>
</comment>
<dbReference type="InterPro" id="IPR013785">
    <property type="entry name" value="Aldolase_TIM"/>
</dbReference>
<dbReference type="SFLD" id="SFLDS00029">
    <property type="entry name" value="Radical_SAM"/>
    <property type="match status" value="1"/>
</dbReference>
<dbReference type="InterPro" id="IPR058240">
    <property type="entry name" value="rSAM_sf"/>
</dbReference>
<evidence type="ECO:0000256" key="2">
    <source>
        <dbReference type="ARBA" id="ARBA00022485"/>
    </source>
</evidence>
<proteinExistence type="predicted"/>
<keyword evidence="8" id="KW-0456">Lyase</keyword>
<protein>
    <submittedName>
        <fullName evidence="8">Anaerobic ribonucleoside-triphosphate reductase activating protein, pyruvate formate lyase activating enzyme</fullName>
        <ecNumber evidence="8">1.97.-.-</ecNumber>
        <ecNumber evidence="8">1.97.1.4</ecNumber>
    </submittedName>
</protein>
<dbReference type="GO" id="GO:0051539">
    <property type="term" value="F:4 iron, 4 sulfur cluster binding"/>
    <property type="evidence" value="ECO:0007669"/>
    <property type="project" value="UniProtKB-KW"/>
</dbReference>
<keyword evidence="6" id="KW-0411">Iron-sulfur</keyword>
<dbReference type="Pfam" id="PF04055">
    <property type="entry name" value="Radical_SAM"/>
    <property type="match status" value="1"/>
</dbReference>
<dbReference type="EC" id="1.97.-.-" evidence="8"/>